<evidence type="ECO:0000256" key="1">
    <source>
        <dbReference type="SAM" id="MobiDB-lite"/>
    </source>
</evidence>
<organism evidence="2 3">
    <name type="scientific">Halobacillus alkaliphilus</name>
    <dbReference type="NCBI Taxonomy" id="396056"/>
    <lineage>
        <taxon>Bacteria</taxon>
        <taxon>Bacillati</taxon>
        <taxon>Bacillota</taxon>
        <taxon>Bacilli</taxon>
        <taxon>Bacillales</taxon>
        <taxon>Bacillaceae</taxon>
        <taxon>Halobacillus</taxon>
    </lineage>
</organism>
<dbReference type="EMBL" id="FOOG01000003">
    <property type="protein sequence ID" value="SFF61339.1"/>
    <property type="molecule type" value="Genomic_DNA"/>
</dbReference>
<evidence type="ECO:0000313" key="3">
    <source>
        <dbReference type="Proteomes" id="UP000198897"/>
    </source>
</evidence>
<sequence length="26" mass="2786">MMPQGQMGMGQGQMPMMPQGSMGPME</sequence>
<feature type="region of interest" description="Disordered" evidence="1">
    <location>
        <begin position="1"/>
        <end position="26"/>
    </location>
</feature>
<name>A0A1I2K4S1_9BACI</name>
<reference evidence="3" key="1">
    <citation type="submission" date="2016-10" db="EMBL/GenBank/DDBJ databases">
        <authorList>
            <person name="Varghese N."/>
            <person name="Submissions S."/>
        </authorList>
    </citation>
    <scope>NUCLEOTIDE SEQUENCE [LARGE SCALE GENOMIC DNA]</scope>
    <source>
        <strain evidence="3">FP5</strain>
    </source>
</reference>
<evidence type="ECO:0000313" key="2">
    <source>
        <dbReference type="EMBL" id="SFF61339.1"/>
    </source>
</evidence>
<dbReference type="AlphaFoldDB" id="A0A1I2K4S1"/>
<protein>
    <submittedName>
        <fullName evidence="2">Uncharacterized protein</fullName>
    </submittedName>
</protein>
<dbReference type="Proteomes" id="UP000198897">
    <property type="component" value="Unassembled WGS sequence"/>
</dbReference>
<proteinExistence type="predicted"/>
<accession>A0A1I2K4S1</accession>
<keyword evidence="3" id="KW-1185">Reference proteome</keyword>
<gene>
    <name evidence="2" type="ORF">SAMN05216353_10389</name>
</gene>